<sequence length="101" mass="11489">MSSSYAGQTPNGPPPHTPCRFENIRSRIALFHLCCQQKEAFTAAYMKRNQWKAESRVSCYIKPWEALCTRLLPYEDDHFLSNAADPGGPTPIVSRQQWGQC</sequence>
<evidence type="ECO:0000313" key="2">
    <source>
        <dbReference type="Proteomes" id="UP000324091"/>
    </source>
</evidence>
<protein>
    <submittedName>
        <fullName evidence="1">Uncharacterized protein</fullName>
    </submittedName>
</protein>
<gene>
    <name evidence="1" type="ORF">D4764_0108910</name>
</gene>
<reference evidence="1 2" key="1">
    <citation type="submission" date="2019-04" db="EMBL/GenBank/DDBJ databases">
        <title>Chromosome genome assembly for Takifugu flavidus.</title>
        <authorList>
            <person name="Xiao S."/>
        </authorList>
    </citation>
    <scope>NUCLEOTIDE SEQUENCE [LARGE SCALE GENOMIC DNA]</scope>
    <source>
        <strain evidence="1">HTHZ2018</strain>
        <tissue evidence="1">Muscle</tissue>
    </source>
</reference>
<dbReference type="EMBL" id="RHFK02000726">
    <property type="protein sequence ID" value="TWW53340.1"/>
    <property type="molecule type" value="Genomic_DNA"/>
</dbReference>
<evidence type="ECO:0000313" key="1">
    <source>
        <dbReference type="EMBL" id="TWW53340.1"/>
    </source>
</evidence>
<accession>A0A5C6MJ17</accession>
<organism evidence="1 2">
    <name type="scientific">Takifugu flavidus</name>
    <name type="common">sansaifugu</name>
    <dbReference type="NCBI Taxonomy" id="433684"/>
    <lineage>
        <taxon>Eukaryota</taxon>
        <taxon>Metazoa</taxon>
        <taxon>Chordata</taxon>
        <taxon>Craniata</taxon>
        <taxon>Vertebrata</taxon>
        <taxon>Euteleostomi</taxon>
        <taxon>Actinopterygii</taxon>
        <taxon>Neopterygii</taxon>
        <taxon>Teleostei</taxon>
        <taxon>Neoteleostei</taxon>
        <taxon>Acanthomorphata</taxon>
        <taxon>Eupercaria</taxon>
        <taxon>Tetraodontiformes</taxon>
        <taxon>Tetradontoidea</taxon>
        <taxon>Tetraodontidae</taxon>
        <taxon>Takifugu</taxon>
    </lineage>
</organism>
<dbReference type="Proteomes" id="UP000324091">
    <property type="component" value="Unassembled WGS sequence"/>
</dbReference>
<comment type="caution">
    <text evidence="1">The sequence shown here is derived from an EMBL/GenBank/DDBJ whole genome shotgun (WGS) entry which is preliminary data.</text>
</comment>
<keyword evidence="2" id="KW-1185">Reference proteome</keyword>
<proteinExistence type="predicted"/>
<name>A0A5C6MJ17_9TELE</name>
<dbReference type="AlphaFoldDB" id="A0A5C6MJ17"/>